<dbReference type="PANTHER" id="PTHR12478:SF16">
    <property type="entry name" value="PROTEIN CHARYBDE-RELATED"/>
    <property type="match status" value="1"/>
</dbReference>
<dbReference type="EMBL" id="JARAKH010000017">
    <property type="protein sequence ID" value="KAK8395508.1"/>
    <property type="molecule type" value="Genomic_DNA"/>
</dbReference>
<feature type="region of interest" description="Disordered" evidence="4">
    <location>
        <begin position="332"/>
        <end position="401"/>
    </location>
</feature>
<comment type="subcellular location">
    <subcellularLocation>
        <location evidence="1">Cytoplasm</location>
    </subcellularLocation>
</comment>
<gene>
    <name evidence="5" type="ORF">O3P69_005551</name>
</gene>
<feature type="compositionally biased region" description="Basic and acidic residues" evidence="4">
    <location>
        <begin position="348"/>
        <end position="358"/>
    </location>
</feature>
<dbReference type="Pfam" id="PF07809">
    <property type="entry name" value="RTP801_C"/>
    <property type="match status" value="1"/>
</dbReference>
<evidence type="ECO:0000256" key="1">
    <source>
        <dbReference type="ARBA" id="ARBA00004496"/>
    </source>
</evidence>
<feature type="compositionally biased region" description="Low complexity" evidence="4">
    <location>
        <begin position="605"/>
        <end position="615"/>
    </location>
</feature>
<sequence length="711" mass="78090">MGKGSQEISHTSRKDVIIHLAQHQAFPPAALPAQRPPSQCLLLARLTTQPAGVNKDIPSGPRHPAGQSLTRRREVCTLYSSLSISLTRDKDSSETEASFNMAHLKVLTPVDSNLSDLLGPLPTEEGLLDEIEDPVETSAWMVLRRRVEEEVRQNTHNSIVFPPLLLDQVAEHVLDLAKDEPCGLRGCVLFVVYEDPELGELQLAKMKADKNMPSTHLLVLKLKADPTSWFTKMARIFRSLGKRKMVVSPRYELLKKNFYDDPQDVENHESLKYEAKERPGKVMQLSGLAVSRDGGRESGRGWAVGRGWTSTGCVRIELITRLDFVRIGRNGEDHEARGGDPCQPHKRVGADVTRDKRPLQKRPGKREKPSQQKKTLNLEQKTGVTCDSSPGRRTGWSKVEQRPRVPRFASLSRLDTEGGVASIVFNLNSISSTLGRHLYLRSCSRGEGVSEAGVGCYSCWNNWSSSSRNITTIITITTTTTITISYNSTSNTCSICSSSSSSSSSSMSMREYHPSRWSSGGVRRGWGRHCSPAKQCLGCPKEPGGPLGPGRKVGAKSKSSMGPPPRPFKKARYAWEIKNYEHTVSNMTQSLGGECSVELQDDSQDSQSSDVNSDGSQEDGAPTARDDLPAGGLDRAAFMDPRARPRPDLMPPIMPAPYPTTYGMMAAPRPLRPVPRPARAPRRGPLCRRTLMRASCGGTRGSCAAASWTTP</sequence>
<dbReference type="InterPro" id="IPR012918">
    <property type="entry name" value="RTP801-like"/>
</dbReference>
<dbReference type="GO" id="GO:0032006">
    <property type="term" value="P:regulation of TOR signaling"/>
    <property type="evidence" value="ECO:0007669"/>
    <property type="project" value="TreeGrafter"/>
</dbReference>
<evidence type="ECO:0000313" key="5">
    <source>
        <dbReference type="EMBL" id="KAK8395508.1"/>
    </source>
</evidence>
<proteinExistence type="inferred from homology"/>
<comment type="similarity">
    <text evidence="2">Belongs to the DDIT4 family.</text>
</comment>
<name>A0AAW0U8C1_SCYPA</name>
<comment type="caution">
    <text evidence="5">The sequence shown here is derived from an EMBL/GenBank/DDBJ whole genome shotgun (WGS) entry which is preliminary data.</text>
</comment>
<evidence type="ECO:0000256" key="3">
    <source>
        <dbReference type="ARBA" id="ARBA00022490"/>
    </source>
</evidence>
<keyword evidence="6" id="KW-1185">Reference proteome</keyword>
<dbReference type="Proteomes" id="UP001487740">
    <property type="component" value="Unassembled WGS sequence"/>
</dbReference>
<feature type="region of interest" description="Disordered" evidence="4">
    <location>
        <begin position="541"/>
        <end position="567"/>
    </location>
</feature>
<dbReference type="GO" id="GO:0006915">
    <property type="term" value="P:apoptotic process"/>
    <property type="evidence" value="ECO:0007669"/>
    <property type="project" value="TreeGrafter"/>
</dbReference>
<feature type="compositionally biased region" description="Polar residues" evidence="4">
    <location>
        <begin position="372"/>
        <end position="388"/>
    </location>
</feature>
<keyword evidence="3" id="KW-0963">Cytoplasm</keyword>
<dbReference type="GO" id="GO:0009968">
    <property type="term" value="P:negative regulation of signal transduction"/>
    <property type="evidence" value="ECO:0007669"/>
    <property type="project" value="InterPro"/>
</dbReference>
<dbReference type="InterPro" id="IPR038281">
    <property type="entry name" value="RTP801-like_C_sf"/>
</dbReference>
<dbReference type="AlphaFoldDB" id="A0AAW0U8C1"/>
<organism evidence="5 6">
    <name type="scientific">Scylla paramamosain</name>
    <name type="common">Mud crab</name>
    <dbReference type="NCBI Taxonomy" id="85552"/>
    <lineage>
        <taxon>Eukaryota</taxon>
        <taxon>Metazoa</taxon>
        <taxon>Ecdysozoa</taxon>
        <taxon>Arthropoda</taxon>
        <taxon>Crustacea</taxon>
        <taxon>Multicrustacea</taxon>
        <taxon>Malacostraca</taxon>
        <taxon>Eumalacostraca</taxon>
        <taxon>Eucarida</taxon>
        <taxon>Decapoda</taxon>
        <taxon>Pleocyemata</taxon>
        <taxon>Brachyura</taxon>
        <taxon>Eubrachyura</taxon>
        <taxon>Portunoidea</taxon>
        <taxon>Portunidae</taxon>
        <taxon>Portuninae</taxon>
        <taxon>Scylla</taxon>
    </lineage>
</organism>
<dbReference type="Gene3D" id="3.90.470.40">
    <property type="entry name" value="RTP801-like"/>
    <property type="match status" value="1"/>
</dbReference>
<evidence type="ECO:0000256" key="2">
    <source>
        <dbReference type="ARBA" id="ARBA00010670"/>
    </source>
</evidence>
<protein>
    <submittedName>
        <fullName evidence="5">Uncharacterized protein</fullName>
    </submittedName>
</protein>
<dbReference type="GO" id="GO:0005737">
    <property type="term" value="C:cytoplasm"/>
    <property type="evidence" value="ECO:0007669"/>
    <property type="project" value="UniProtKB-SubCell"/>
</dbReference>
<feature type="region of interest" description="Disordered" evidence="4">
    <location>
        <begin position="595"/>
        <end position="652"/>
    </location>
</feature>
<reference evidence="5 6" key="1">
    <citation type="submission" date="2023-03" db="EMBL/GenBank/DDBJ databases">
        <title>High-quality genome of Scylla paramamosain provides insights in environmental adaptation.</title>
        <authorList>
            <person name="Zhang L."/>
        </authorList>
    </citation>
    <scope>NUCLEOTIDE SEQUENCE [LARGE SCALE GENOMIC DNA]</scope>
    <source>
        <strain evidence="5">LZ_2023a</strain>
        <tissue evidence="5">Muscle</tissue>
    </source>
</reference>
<accession>A0AAW0U8C1</accession>
<evidence type="ECO:0000313" key="6">
    <source>
        <dbReference type="Proteomes" id="UP001487740"/>
    </source>
</evidence>
<dbReference type="PANTHER" id="PTHR12478">
    <property type="entry name" value="DNA-DAMAGE-INDUCIBLE TRANSCRIPT 4 PROTEIN DDIT4"/>
    <property type="match status" value="1"/>
</dbReference>
<evidence type="ECO:0000256" key="4">
    <source>
        <dbReference type="SAM" id="MobiDB-lite"/>
    </source>
</evidence>